<dbReference type="GO" id="GO:0006351">
    <property type="term" value="P:DNA-templated transcription"/>
    <property type="evidence" value="ECO:0007669"/>
    <property type="project" value="InterPro"/>
</dbReference>
<dbReference type="CDD" id="cd00067">
    <property type="entry name" value="GAL4"/>
    <property type="match status" value="1"/>
</dbReference>
<dbReference type="Proteomes" id="UP000008064">
    <property type="component" value="Unassembled WGS sequence"/>
</dbReference>
<dbReference type="Pfam" id="PF04082">
    <property type="entry name" value="Fungal_trans"/>
    <property type="match status" value="1"/>
</dbReference>
<evidence type="ECO:0000256" key="6">
    <source>
        <dbReference type="SAM" id="MobiDB-lite"/>
    </source>
</evidence>
<evidence type="ECO:0000256" key="1">
    <source>
        <dbReference type="ARBA" id="ARBA00004123"/>
    </source>
</evidence>
<dbReference type="InterPro" id="IPR001083">
    <property type="entry name" value="Cu_fist_DNA-bd_dom"/>
</dbReference>
<dbReference type="InterPro" id="IPR036864">
    <property type="entry name" value="Zn2-C6_fun-type_DNA-bd_sf"/>
</dbReference>
<dbReference type="Gene3D" id="4.10.240.10">
    <property type="entry name" value="Zn(2)-C6 fungal-type DNA-binding domain"/>
    <property type="match status" value="1"/>
</dbReference>
<dbReference type="GO" id="GO:0003677">
    <property type="term" value="F:DNA binding"/>
    <property type="evidence" value="ECO:0007669"/>
    <property type="project" value="InterPro"/>
</dbReference>
<feature type="domain" description="Copper-fist" evidence="7">
    <location>
        <begin position="29"/>
        <end position="51"/>
    </location>
</feature>
<evidence type="ECO:0000256" key="4">
    <source>
        <dbReference type="ARBA" id="ARBA00023163"/>
    </source>
</evidence>
<dbReference type="PROSITE" id="PS50073">
    <property type="entry name" value="COPPER_FIST_2"/>
    <property type="match status" value="1"/>
</dbReference>
<dbReference type="GO" id="GO:0008270">
    <property type="term" value="F:zinc ion binding"/>
    <property type="evidence" value="ECO:0007669"/>
    <property type="project" value="InterPro"/>
</dbReference>
<dbReference type="CDD" id="cd12148">
    <property type="entry name" value="fungal_TF_MHR"/>
    <property type="match status" value="1"/>
</dbReference>
<dbReference type="AlphaFoldDB" id="F8PDN7"/>
<dbReference type="HOGENOM" id="CLU_022337_1_0_1"/>
<dbReference type="EMBL" id="GL945446">
    <property type="protein sequence ID" value="EGO18857.1"/>
    <property type="molecule type" value="Genomic_DNA"/>
</dbReference>
<dbReference type="PANTHER" id="PTHR47338">
    <property type="entry name" value="ZN(II)2CYS6 TRANSCRIPTION FACTOR (EUROFUNG)-RELATED"/>
    <property type="match status" value="1"/>
</dbReference>
<evidence type="ECO:0000259" key="7">
    <source>
        <dbReference type="PROSITE" id="PS50073"/>
    </source>
</evidence>
<comment type="subcellular location">
    <subcellularLocation>
        <location evidence="1">Nucleus</location>
    </subcellularLocation>
</comment>
<reference evidence="8" key="1">
    <citation type="submission" date="2011-04" db="EMBL/GenBank/DDBJ databases">
        <title>Evolution of plant cell wall degrading machinery underlies the functional diversity of forest fungi.</title>
        <authorList>
            <consortium name="US DOE Joint Genome Institute (JGI-PGF)"/>
            <person name="Eastwood D.C."/>
            <person name="Floudas D."/>
            <person name="Binder M."/>
            <person name="Majcherczyk A."/>
            <person name="Schneider P."/>
            <person name="Aerts A."/>
            <person name="Asiegbu F.O."/>
            <person name="Baker S.E."/>
            <person name="Barry K."/>
            <person name="Bendiksby M."/>
            <person name="Blumentritt M."/>
            <person name="Coutinho P.M."/>
            <person name="Cullen D."/>
            <person name="Cullen D."/>
            <person name="Gathman A."/>
            <person name="Goodell B."/>
            <person name="Henrissat B."/>
            <person name="Ihrmark K."/>
            <person name="Kauserud H."/>
            <person name="Kohler A."/>
            <person name="LaButti K."/>
            <person name="Lapidus A."/>
            <person name="Lavin J.L."/>
            <person name="Lee Y.-H."/>
            <person name="Lindquist E."/>
            <person name="Lilly W."/>
            <person name="Lucas S."/>
            <person name="Morin E."/>
            <person name="Murat C."/>
            <person name="Oguiza J.A."/>
            <person name="Park J."/>
            <person name="Pisabarro A.G."/>
            <person name="Riley R."/>
            <person name="Rosling A."/>
            <person name="Salamov A."/>
            <person name="Schmidt O."/>
            <person name="Schmutz J."/>
            <person name="Skrede I."/>
            <person name="Stenlid J."/>
            <person name="Wiebenga A."/>
            <person name="Xie X."/>
            <person name="Kues U."/>
            <person name="Hibbett D.S."/>
            <person name="Hoffmeister D."/>
            <person name="Hogberg N."/>
            <person name="Martin F."/>
            <person name="Grigoriev I.V."/>
            <person name="Watkinson S.C."/>
        </authorList>
    </citation>
    <scope>NUCLEOTIDE SEQUENCE</scope>
    <source>
        <strain evidence="8">S7.9</strain>
    </source>
</reference>
<dbReference type="RefSeq" id="XP_007324510.1">
    <property type="nucleotide sequence ID" value="XM_007324448.1"/>
</dbReference>
<dbReference type="GO" id="GO:0000981">
    <property type="term" value="F:DNA-binding transcription factor activity, RNA polymerase II-specific"/>
    <property type="evidence" value="ECO:0007669"/>
    <property type="project" value="InterPro"/>
</dbReference>
<keyword evidence="4" id="KW-0804">Transcription</keyword>
<keyword evidence="3" id="KW-0805">Transcription regulation</keyword>
<protein>
    <recommendedName>
        <fullName evidence="7">Copper-fist domain-containing protein</fullName>
    </recommendedName>
</protein>
<feature type="region of interest" description="Disordered" evidence="6">
    <location>
        <begin position="94"/>
        <end position="114"/>
    </location>
</feature>
<sequence>MIPSLSSNPSDLSSNSLQRGRACLACRCDGARPTCGQCIRGDRIDDCEYTDGQTRSRTQMLEDDVARLQARIHELEHPDEAQAPIVLHNPYQQGSGSPVGAISASSTSSASSPVTSEPQVLSLVYFMLMYAKAPSIHSRASSDSNVATSWWNVEEPPTHIVQALMDNFIPHASELGFFLNISRFRDSLLSPASFDYLHRPSPTLLNVLFLWNAHLCQSDAFVALEPTFLSRTLKHLAIALSNIQSHQLLHIIQAELLLSYYFLRKDRFLEGRYHCSAAASLVLSFNLHKIRSVHSQSVPETLFSIRGNDEAELPLPSDTIEEGERINAFWSVLVLDKCWAVTFGVPSNLSTNPLPGIRVDTPWPMDMYAYESGQLVPTVQGNDTIQNFLSSSPDNADQGRSLLALQCKAVLLLEKATGLAEQYNADPRLGDSSDYRTQFCALDEFIDTFQKSLPRPAQFDSATRTQAVIKMLLMVHVIALTATVQLHHILMSRNTASNQKSISSAVAIVNIVDVVKVKDLGYLNPLLVNLLAAIVHIIGSEVSRLRSLRANLATGPAGRGEESLVDALRRLVGALIGATGVCPSHLFQRKFEGLPLLE</sequence>
<organism>
    <name type="scientific">Serpula lacrymans var. lacrymans (strain S7.9)</name>
    <name type="common">Dry rot fungus</name>
    <dbReference type="NCBI Taxonomy" id="578457"/>
    <lineage>
        <taxon>Eukaryota</taxon>
        <taxon>Fungi</taxon>
        <taxon>Dikarya</taxon>
        <taxon>Basidiomycota</taxon>
        <taxon>Agaricomycotina</taxon>
        <taxon>Agaricomycetes</taxon>
        <taxon>Agaricomycetidae</taxon>
        <taxon>Boletales</taxon>
        <taxon>Coniophorineae</taxon>
        <taxon>Serpulaceae</taxon>
        <taxon>Serpula</taxon>
    </lineage>
</organism>
<name>F8PDN7_SERL9</name>
<dbReference type="GO" id="GO:0005634">
    <property type="term" value="C:nucleus"/>
    <property type="evidence" value="ECO:0007669"/>
    <property type="project" value="UniProtKB-SubCell"/>
</dbReference>
<dbReference type="GO" id="GO:0005507">
    <property type="term" value="F:copper ion binding"/>
    <property type="evidence" value="ECO:0007669"/>
    <property type="project" value="InterPro"/>
</dbReference>
<keyword evidence="5" id="KW-0539">Nucleus</keyword>
<dbReference type="InterPro" id="IPR001138">
    <property type="entry name" value="Zn2Cys6_DnaBD"/>
</dbReference>
<feature type="compositionally biased region" description="Low complexity" evidence="6">
    <location>
        <begin position="98"/>
        <end position="114"/>
    </location>
</feature>
<dbReference type="PANTHER" id="PTHR47338:SF29">
    <property type="entry name" value="ZN(2)-C6 FUNGAL-TYPE DOMAIN-CONTAINING PROTEIN"/>
    <property type="match status" value="1"/>
</dbReference>
<evidence type="ECO:0000256" key="2">
    <source>
        <dbReference type="ARBA" id="ARBA00022723"/>
    </source>
</evidence>
<dbReference type="InterPro" id="IPR050815">
    <property type="entry name" value="TF_fung"/>
</dbReference>
<keyword evidence="2" id="KW-0479">Metal-binding</keyword>
<dbReference type="KEGG" id="sla:SERLADRAFT_454081"/>
<accession>F8PDN7</accession>
<proteinExistence type="predicted"/>
<evidence type="ECO:0000256" key="3">
    <source>
        <dbReference type="ARBA" id="ARBA00023015"/>
    </source>
</evidence>
<evidence type="ECO:0000313" key="8">
    <source>
        <dbReference type="EMBL" id="EGO18857.1"/>
    </source>
</evidence>
<dbReference type="GeneID" id="18816978"/>
<dbReference type="OrthoDB" id="2309723at2759"/>
<evidence type="ECO:0000256" key="5">
    <source>
        <dbReference type="ARBA" id="ARBA00023242"/>
    </source>
</evidence>
<gene>
    <name evidence="8" type="ORF">SERLADRAFT_454081</name>
</gene>
<dbReference type="InterPro" id="IPR007219">
    <property type="entry name" value="XnlR_reg_dom"/>
</dbReference>